<feature type="domain" description="Nudix hydrolase" evidence="2">
    <location>
        <begin position="12"/>
        <end position="160"/>
    </location>
</feature>
<dbReference type="InterPro" id="IPR015797">
    <property type="entry name" value="NUDIX_hydrolase-like_dom_sf"/>
</dbReference>
<evidence type="ECO:0000259" key="2">
    <source>
        <dbReference type="PROSITE" id="PS51462"/>
    </source>
</evidence>
<dbReference type="CDD" id="cd04662">
    <property type="entry name" value="NUDIX_Hydrolase"/>
    <property type="match status" value="1"/>
</dbReference>
<dbReference type="GO" id="GO:0004081">
    <property type="term" value="F:bis(5'-nucleosyl)-tetraphosphatase (asymmetrical) activity"/>
    <property type="evidence" value="ECO:0007669"/>
    <property type="project" value="TreeGrafter"/>
</dbReference>
<evidence type="ECO:0000256" key="1">
    <source>
        <dbReference type="ARBA" id="ARBA00022801"/>
    </source>
</evidence>
<keyword evidence="1 3" id="KW-0378">Hydrolase</keyword>
<dbReference type="PANTHER" id="PTHR21340">
    <property type="entry name" value="DIADENOSINE 5,5-P1,P4-TETRAPHOSPHATE PYROPHOSPHOHYDROLASE MUTT"/>
    <property type="match status" value="1"/>
</dbReference>
<dbReference type="InterPro" id="IPR000086">
    <property type="entry name" value="NUDIX_hydrolase_dom"/>
</dbReference>
<organism evidence="3 4">
    <name type="scientific">Methanosarcina mazei LYC</name>
    <dbReference type="NCBI Taxonomy" id="1434114"/>
    <lineage>
        <taxon>Archaea</taxon>
        <taxon>Methanobacteriati</taxon>
        <taxon>Methanobacteriota</taxon>
        <taxon>Stenosarchaea group</taxon>
        <taxon>Methanomicrobia</taxon>
        <taxon>Methanosarcinales</taxon>
        <taxon>Methanosarcinaceae</taxon>
        <taxon>Methanosarcina</taxon>
    </lineage>
</organism>
<dbReference type="HOGENOM" id="CLU_118065_0_0_2"/>
<dbReference type="EMBL" id="CP009513">
    <property type="protein sequence ID" value="AKB68429.1"/>
    <property type="molecule type" value="Genomic_DNA"/>
</dbReference>
<dbReference type="Proteomes" id="UP000033063">
    <property type="component" value="Chromosome"/>
</dbReference>
<gene>
    <name evidence="3" type="ORF">MSMAL_1886</name>
</gene>
<dbReference type="InterPro" id="IPR051325">
    <property type="entry name" value="Nudix_hydrolase_domain"/>
</dbReference>
<dbReference type="SUPFAM" id="SSF55811">
    <property type="entry name" value="Nudix"/>
    <property type="match status" value="1"/>
</dbReference>
<evidence type="ECO:0000313" key="4">
    <source>
        <dbReference type="Proteomes" id="UP000033063"/>
    </source>
</evidence>
<dbReference type="Gene3D" id="3.90.79.10">
    <property type="entry name" value="Nucleoside Triphosphate Pyrophosphohydrolase"/>
    <property type="match status" value="1"/>
</dbReference>
<protein>
    <submittedName>
        <fullName evidence="3">NUDIX hydrolase</fullName>
    </submittedName>
</protein>
<name>A0A0E3RPR8_METMZ</name>
<dbReference type="PANTHER" id="PTHR21340:SF7">
    <property type="entry name" value="NUDIX HYDROLASE DOMAIN-CONTAINING PROTEIN"/>
    <property type="match status" value="1"/>
</dbReference>
<proteinExistence type="predicted"/>
<dbReference type="InterPro" id="IPR020084">
    <property type="entry name" value="NUDIX_hydrolase_CS"/>
</dbReference>
<reference evidence="3 4" key="1">
    <citation type="submission" date="2014-07" db="EMBL/GenBank/DDBJ databases">
        <title>Methanogenic archaea and the global carbon cycle.</title>
        <authorList>
            <person name="Henriksen J.R."/>
            <person name="Luke J."/>
            <person name="Reinhart S."/>
            <person name="Benedict M.N."/>
            <person name="Youngblut N.D."/>
            <person name="Metcalf M.E."/>
            <person name="Whitaker R.J."/>
            <person name="Metcalf W.W."/>
        </authorList>
    </citation>
    <scope>NUCLEOTIDE SEQUENCE [LARGE SCALE GENOMIC DNA]</scope>
    <source>
        <strain evidence="3 4">LYC</strain>
    </source>
</reference>
<dbReference type="PROSITE" id="PS51462">
    <property type="entry name" value="NUDIX"/>
    <property type="match status" value="1"/>
</dbReference>
<dbReference type="GO" id="GO:0006167">
    <property type="term" value="P:AMP biosynthetic process"/>
    <property type="evidence" value="ECO:0007669"/>
    <property type="project" value="TreeGrafter"/>
</dbReference>
<sequence length="183" mass="21172">MRLRKSGGGRKMSVYSNGILIFRFRDERLEMMLVHPGGPIWAKKDYGVWSIPKGLPEKNESPLDTAKREFREETGFEVDGEFIDMGEIKQSGSKIVHAWALEKDLDVTDVVSNTFTLEWPKNSGKIRKYPEVDKAGWFDIELARKKIRKGQAGFIDRLVDILHYSQKGERSGMEKRYRQTTLF</sequence>
<accession>A0A0E3RPR8</accession>
<dbReference type="GO" id="GO:0006754">
    <property type="term" value="P:ATP biosynthetic process"/>
    <property type="evidence" value="ECO:0007669"/>
    <property type="project" value="TreeGrafter"/>
</dbReference>
<dbReference type="AlphaFoldDB" id="A0A0E3RPR8"/>
<dbReference type="Pfam" id="PF00293">
    <property type="entry name" value="NUDIX"/>
    <property type="match status" value="1"/>
</dbReference>
<dbReference type="PROSITE" id="PS00893">
    <property type="entry name" value="NUDIX_BOX"/>
    <property type="match status" value="1"/>
</dbReference>
<dbReference type="PATRIC" id="fig|1434114.4.peg.2391"/>
<evidence type="ECO:0000313" key="3">
    <source>
        <dbReference type="EMBL" id="AKB68429.1"/>
    </source>
</evidence>